<gene>
    <name evidence="7" type="primary">Tmem115</name>
</gene>
<feature type="transmembrane region" description="Helical" evidence="6">
    <location>
        <begin position="21"/>
        <end position="40"/>
    </location>
</feature>
<evidence type="ECO:0000256" key="1">
    <source>
        <dbReference type="ARBA" id="ARBA00004141"/>
    </source>
</evidence>
<dbReference type="PANTHER" id="PTHR13377:SF3">
    <property type="entry name" value="TRANSMEMBRANE PROTEIN 115"/>
    <property type="match status" value="1"/>
</dbReference>
<evidence type="ECO:0000256" key="4">
    <source>
        <dbReference type="ARBA" id="ARBA00023136"/>
    </source>
</evidence>
<dbReference type="FunFam" id="1.20.1540.10:FF:000004">
    <property type="entry name" value="Transmembrane protein 115"/>
    <property type="match status" value="1"/>
</dbReference>
<evidence type="ECO:0000256" key="5">
    <source>
        <dbReference type="SAM" id="MobiDB-lite"/>
    </source>
</evidence>
<feature type="region of interest" description="Disordered" evidence="5">
    <location>
        <begin position="298"/>
        <end position="361"/>
    </location>
</feature>
<evidence type="ECO:0000313" key="7">
    <source>
        <dbReference type="EMBL" id="CAB3267031.1"/>
    </source>
</evidence>
<name>A0A6F9DV28_9ASCI</name>
<accession>A0A6F9DV28</accession>
<keyword evidence="3 6" id="KW-1133">Transmembrane helix</keyword>
<dbReference type="AlphaFoldDB" id="A0A6F9DV28"/>
<feature type="transmembrane region" description="Helical" evidence="6">
    <location>
        <begin position="160"/>
        <end position="181"/>
    </location>
</feature>
<feature type="compositionally biased region" description="Polar residues" evidence="5">
    <location>
        <begin position="350"/>
        <end position="361"/>
    </location>
</feature>
<feature type="transmembrane region" description="Helical" evidence="6">
    <location>
        <begin position="127"/>
        <end position="151"/>
    </location>
</feature>
<evidence type="ECO:0000256" key="3">
    <source>
        <dbReference type="ARBA" id="ARBA00022989"/>
    </source>
</evidence>
<organism evidence="7">
    <name type="scientific">Phallusia mammillata</name>
    <dbReference type="NCBI Taxonomy" id="59560"/>
    <lineage>
        <taxon>Eukaryota</taxon>
        <taxon>Metazoa</taxon>
        <taxon>Chordata</taxon>
        <taxon>Tunicata</taxon>
        <taxon>Ascidiacea</taxon>
        <taxon>Phlebobranchia</taxon>
        <taxon>Ascidiidae</taxon>
        <taxon>Phallusia</taxon>
    </lineage>
</organism>
<feature type="transmembrane region" description="Helical" evidence="6">
    <location>
        <begin position="187"/>
        <end position="207"/>
    </location>
</feature>
<keyword evidence="2 6" id="KW-0812">Transmembrane</keyword>
<proteinExistence type="evidence at transcript level"/>
<evidence type="ECO:0000256" key="2">
    <source>
        <dbReference type="ARBA" id="ARBA00022692"/>
    </source>
</evidence>
<dbReference type="GO" id="GO:0006890">
    <property type="term" value="P:retrograde vesicle-mediated transport, Golgi to endoplasmic reticulum"/>
    <property type="evidence" value="ECO:0007669"/>
    <property type="project" value="InterPro"/>
</dbReference>
<comment type="subcellular location">
    <subcellularLocation>
        <location evidence="1">Membrane</location>
        <topology evidence="1">Multi-pass membrane protein</topology>
    </subcellularLocation>
</comment>
<protein>
    <submittedName>
        <fullName evidence="7">Transmembrane protein 115-like</fullName>
    </submittedName>
</protein>
<sequence>MASGLMVNARLSATSFVHETSIVAKLGCVLLSLLYALSYVVNLLKFFGITPGNLIPPNFWIWTIVTHQFLEVNFVGLIFGCLVLVFSSRSFEQTWNVIGFLTFFGIVTVLSGLLTGAFYLFCYMVTFNIAYLFDISIYGLGAYTAGILVALKQSKGDQMLVGTLGIYIKHLPLLFILLILLLKLVGFVQSSSLVHVSFGTLVSWTYLRFYQSHSRGRGDSAEKFAFQTFFPSPLDGPVGILSNTIFNILLKVKICRKTSYRYDVGAPSKITITLSGVDALDAERRRNKAIKALDERLQKAETNQEATTEWPDLDDEQTPIISSGNKKQMEDNVSSSSGSSPSDIVRIDVETSSPSDENPLL</sequence>
<keyword evidence="4 6" id="KW-0472">Membrane</keyword>
<feature type="transmembrane region" description="Helical" evidence="6">
    <location>
        <begin position="98"/>
        <end position="121"/>
    </location>
</feature>
<evidence type="ECO:0000256" key="6">
    <source>
        <dbReference type="SAM" id="Phobius"/>
    </source>
</evidence>
<dbReference type="InterPro" id="IPR013861">
    <property type="entry name" value="TMEM115/Pdh1/Rbl19"/>
</dbReference>
<dbReference type="PANTHER" id="PTHR13377">
    <property type="entry name" value="PLACENTAL PROTEIN 6"/>
    <property type="match status" value="1"/>
</dbReference>
<dbReference type="SUPFAM" id="SSF144091">
    <property type="entry name" value="Rhomboid-like"/>
    <property type="match status" value="1"/>
</dbReference>
<dbReference type="InterPro" id="IPR035952">
    <property type="entry name" value="Rhomboid-like_sf"/>
</dbReference>
<dbReference type="Pfam" id="PF08551">
    <property type="entry name" value="DUF1751"/>
    <property type="match status" value="1"/>
</dbReference>
<dbReference type="GO" id="GO:0005794">
    <property type="term" value="C:Golgi apparatus"/>
    <property type="evidence" value="ECO:0007669"/>
    <property type="project" value="TreeGrafter"/>
</dbReference>
<reference evidence="7" key="1">
    <citation type="submission" date="2020-04" db="EMBL/GenBank/DDBJ databases">
        <authorList>
            <person name="Neveu A P."/>
        </authorList>
    </citation>
    <scope>NUCLEOTIDE SEQUENCE</scope>
    <source>
        <tissue evidence="7">Whole embryo</tissue>
    </source>
</reference>
<dbReference type="EMBL" id="LR791169">
    <property type="protein sequence ID" value="CAB3267031.1"/>
    <property type="molecule type" value="mRNA"/>
</dbReference>
<feature type="transmembrane region" description="Helical" evidence="6">
    <location>
        <begin position="60"/>
        <end position="86"/>
    </location>
</feature>
<dbReference type="SMART" id="SM01160">
    <property type="entry name" value="DUF1751"/>
    <property type="match status" value="1"/>
</dbReference>
<dbReference type="GO" id="GO:0016020">
    <property type="term" value="C:membrane"/>
    <property type="evidence" value="ECO:0007669"/>
    <property type="project" value="UniProtKB-SubCell"/>
</dbReference>